<keyword evidence="6 10" id="KW-1133">Transmembrane helix</keyword>
<evidence type="ECO:0000256" key="5">
    <source>
        <dbReference type="ARBA" id="ARBA00022723"/>
    </source>
</evidence>
<dbReference type="AlphaFoldDB" id="A0A840AZV7"/>
<dbReference type="PROSITE" id="PS51007">
    <property type="entry name" value="CYTC"/>
    <property type="match status" value="1"/>
</dbReference>
<feature type="domain" description="Cytochrome c" evidence="11">
    <location>
        <begin position="62"/>
        <end position="171"/>
    </location>
</feature>
<feature type="binding site" description="covalent" evidence="9">
    <location>
        <position position="79"/>
    </location>
    <ligand>
        <name>heme c</name>
        <dbReference type="ChEBI" id="CHEBI:61717"/>
    </ligand>
</feature>
<dbReference type="InterPro" id="IPR036909">
    <property type="entry name" value="Cyt_c-like_dom_sf"/>
</dbReference>
<evidence type="ECO:0000313" key="13">
    <source>
        <dbReference type="Proteomes" id="UP000581447"/>
    </source>
</evidence>
<keyword evidence="5 9" id="KW-0479">Metal-binding</keyword>
<feature type="binding site" description="covalent" evidence="9">
    <location>
        <position position="214"/>
    </location>
    <ligand>
        <name>heme c</name>
        <dbReference type="ChEBI" id="CHEBI:61717"/>
    </ligand>
</feature>
<reference evidence="12 13" key="1">
    <citation type="submission" date="2020-08" db="EMBL/GenBank/DDBJ databases">
        <title>Genomic Encyclopedia of Type Strains, Phase IV (KMG-IV): sequencing the most valuable type-strain genomes for metagenomic binning, comparative biology and taxonomic classification.</title>
        <authorList>
            <person name="Goeker M."/>
        </authorList>
    </citation>
    <scope>NUCLEOTIDE SEQUENCE [LARGE SCALE GENOMIC DNA]</scope>
    <source>
        <strain evidence="12 13">DSM 29050</strain>
    </source>
</reference>
<dbReference type="PRINTS" id="PR00603">
    <property type="entry name" value="CYTOCHROMEC1"/>
</dbReference>
<evidence type="ECO:0000259" key="11">
    <source>
        <dbReference type="PROSITE" id="PS51007"/>
    </source>
</evidence>
<evidence type="ECO:0000256" key="3">
    <source>
        <dbReference type="ARBA" id="ARBA00022617"/>
    </source>
</evidence>
<evidence type="ECO:0000256" key="1">
    <source>
        <dbReference type="ARBA" id="ARBA00004370"/>
    </source>
</evidence>
<dbReference type="InterPro" id="IPR009056">
    <property type="entry name" value="Cyt_c-like_dom"/>
</dbReference>
<proteinExistence type="predicted"/>
<keyword evidence="13" id="KW-1185">Reference proteome</keyword>
<dbReference type="EMBL" id="JACIEA010000001">
    <property type="protein sequence ID" value="MBB3943183.1"/>
    <property type="molecule type" value="Genomic_DNA"/>
</dbReference>
<name>A0A840AZV7_9SPHN</name>
<dbReference type="PANTHER" id="PTHR10266">
    <property type="entry name" value="CYTOCHROME C1"/>
    <property type="match status" value="1"/>
</dbReference>
<dbReference type="RefSeq" id="WP_183941393.1">
    <property type="nucleotide sequence ID" value="NZ_BAABBG010000002.1"/>
</dbReference>
<evidence type="ECO:0000313" key="12">
    <source>
        <dbReference type="EMBL" id="MBB3943183.1"/>
    </source>
</evidence>
<dbReference type="Proteomes" id="UP000581447">
    <property type="component" value="Unassembled WGS sequence"/>
</dbReference>
<evidence type="ECO:0000256" key="4">
    <source>
        <dbReference type="ARBA" id="ARBA00022692"/>
    </source>
</evidence>
<feature type="transmembrane region" description="Helical" evidence="10">
    <location>
        <begin position="259"/>
        <end position="278"/>
    </location>
</feature>
<sequence length="287" mass="31260">MVRLVAFLVGLFFSGMLLLGLGDTVITAIKEPAVPSVEAEFHEETLPVKFAHDGPLGKYDRGQLQRGLKVYSEVCAACHSLKLVSFRDFAALGYSEDQVKALAKAWKTEVPSINPETGEPATRPAIPADKIPSPFANEVAARAANNNALPPDLSLITKARENGPAYVYSLLLGYRDQAGYKNEDGKELLKEFPEAATPAGLHFNPWFANLNIAMAAPIAADDQVTYDDGTKATKAQMAKDVSAFLTWAAEPKMENRKSAGWAALGFLLVFTVLAWMSYKTIWADKKH</sequence>
<dbReference type="PANTHER" id="PTHR10266:SF3">
    <property type="entry name" value="CYTOCHROME C1, HEME PROTEIN, MITOCHONDRIAL"/>
    <property type="match status" value="1"/>
</dbReference>
<evidence type="ECO:0000256" key="6">
    <source>
        <dbReference type="ARBA" id="ARBA00022989"/>
    </source>
</evidence>
<evidence type="ECO:0000256" key="7">
    <source>
        <dbReference type="ARBA" id="ARBA00023004"/>
    </source>
</evidence>
<accession>A0A840AZV7</accession>
<evidence type="ECO:0000256" key="8">
    <source>
        <dbReference type="ARBA" id="ARBA00023136"/>
    </source>
</evidence>
<feature type="binding site" description="covalent" evidence="9">
    <location>
        <position position="75"/>
    </location>
    <ligand>
        <name>heme c</name>
        <dbReference type="ChEBI" id="CHEBI:61717"/>
    </ligand>
</feature>
<dbReference type="Gene3D" id="1.10.760.10">
    <property type="entry name" value="Cytochrome c-like domain"/>
    <property type="match status" value="1"/>
</dbReference>
<comment type="subcellular location">
    <subcellularLocation>
        <location evidence="1">Membrane</location>
    </subcellularLocation>
</comment>
<keyword evidence="8 10" id="KW-0472">Membrane</keyword>
<comment type="cofactor">
    <cofactor evidence="9">
        <name>heme c</name>
        <dbReference type="ChEBI" id="CHEBI:61717"/>
    </cofactor>
    <text evidence="9">Binds 1 heme c group covalently per subunit.</text>
</comment>
<evidence type="ECO:0000256" key="10">
    <source>
        <dbReference type="SAM" id="Phobius"/>
    </source>
</evidence>
<protein>
    <recommendedName>
        <fullName evidence="2">Cytochrome c1</fullName>
    </recommendedName>
</protein>
<dbReference type="InterPro" id="IPR002326">
    <property type="entry name" value="Cyt_c1"/>
</dbReference>
<gene>
    <name evidence="12" type="ORF">GGR91_001405</name>
</gene>
<dbReference type="GO" id="GO:0046872">
    <property type="term" value="F:metal ion binding"/>
    <property type="evidence" value="ECO:0007669"/>
    <property type="project" value="UniProtKB-KW"/>
</dbReference>
<dbReference type="GO" id="GO:0020037">
    <property type="term" value="F:heme binding"/>
    <property type="evidence" value="ECO:0007669"/>
    <property type="project" value="InterPro"/>
</dbReference>
<evidence type="ECO:0000256" key="2">
    <source>
        <dbReference type="ARBA" id="ARBA00016165"/>
    </source>
</evidence>
<dbReference type="GO" id="GO:0009055">
    <property type="term" value="F:electron transfer activity"/>
    <property type="evidence" value="ECO:0007669"/>
    <property type="project" value="InterPro"/>
</dbReference>
<organism evidence="12 13">
    <name type="scientific">Sphingorhabdus rigui</name>
    <dbReference type="NCBI Taxonomy" id="1282858"/>
    <lineage>
        <taxon>Bacteria</taxon>
        <taxon>Pseudomonadati</taxon>
        <taxon>Pseudomonadota</taxon>
        <taxon>Alphaproteobacteria</taxon>
        <taxon>Sphingomonadales</taxon>
        <taxon>Sphingomonadaceae</taxon>
        <taxon>Sphingorhabdus</taxon>
    </lineage>
</organism>
<comment type="caution">
    <text evidence="12">The sequence shown here is derived from an EMBL/GenBank/DDBJ whole genome shotgun (WGS) entry which is preliminary data.</text>
</comment>
<evidence type="ECO:0000256" key="9">
    <source>
        <dbReference type="PIRSR" id="PIRSR602326-1"/>
    </source>
</evidence>
<keyword evidence="7 9" id="KW-0408">Iron</keyword>
<dbReference type="Gene3D" id="1.20.5.100">
    <property type="entry name" value="Cytochrome c1, transmembrane anchor, C-terminal"/>
    <property type="match status" value="1"/>
</dbReference>
<keyword evidence="4 10" id="KW-0812">Transmembrane</keyword>
<dbReference type="Pfam" id="PF02167">
    <property type="entry name" value="Cytochrom_C1"/>
    <property type="match status" value="1"/>
</dbReference>
<keyword evidence="3 9" id="KW-0349">Heme</keyword>
<dbReference type="GO" id="GO:0016020">
    <property type="term" value="C:membrane"/>
    <property type="evidence" value="ECO:0007669"/>
    <property type="project" value="UniProtKB-SubCell"/>
</dbReference>
<feature type="binding site" description="covalent" evidence="9">
    <location>
        <position position="78"/>
    </location>
    <ligand>
        <name>heme c</name>
        <dbReference type="ChEBI" id="CHEBI:61717"/>
    </ligand>
</feature>
<dbReference type="SUPFAM" id="SSF46626">
    <property type="entry name" value="Cytochrome c"/>
    <property type="match status" value="1"/>
</dbReference>